<proteinExistence type="predicted"/>
<evidence type="ECO:0000313" key="1">
    <source>
        <dbReference type="EMBL" id="RLG70200.1"/>
    </source>
</evidence>
<dbReference type="EMBL" id="QMWP01000075">
    <property type="protein sequence ID" value="RLG70200.1"/>
    <property type="molecule type" value="Genomic_DNA"/>
</dbReference>
<dbReference type="Proteomes" id="UP000278031">
    <property type="component" value="Unassembled WGS sequence"/>
</dbReference>
<dbReference type="AlphaFoldDB" id="A0A497JJS1"/>
<feature type="non-terminal residue" evidence="1">
    <location>
        <position position="1"/>
    </location>
</feature>
<accession>A0A497JJS1</accession>
<name>A0A497JJS1_9ARCH</name>
<gene>
    <name evidence="1" type="ORF">DRO04_02205</name>
</gene>
<protein>
    <submittedName>
        <fullName evidence="1">Uncharacterized protein</fullName>
    </submittedName>
</protein>
<evidence type="ECO:0000313" key="2">
    <source>
        <dbReference type="Proteomes" id="UP000278031"/>
    </source>
</evidence>
<organism evidence="1 2">
    <name type="scientific">Candidatus Iainarchaeum sp</name>
    <dbReference type="NCBI Taxonomy" id="3101447"/>
    <lineage>
        <taxon>Archaea</taxon>
        <taxon>Candidatus Iainarchaeota</taxon>
        <taxon>Candidatus Iainarchaeia</taxon>
        <taxon>Candidatus Iainarchaeales</taxon>
        <taxon>Candidatus Iainarchaeaceae</taxon>
        <taxon>Candidatus Iainarchaeum</taxon>
    </lineage>
</organism>
<reference evidence="1 2" key="1">
    <citation type="submission" date="2018-06" db="EMBL/GenBank/DDBJ databases">
        <title>Extensive metabolic versatility and redundancy in microbially diverse, dynamic hydrothermal sediments.</title>
        <authorList>
            <person name="Dombrowski N."/>
            <person name="Teske A."/>
            <person name="Baker B.J."/>
        </authorList>
    </citation>
    <scope>NUCLEOTIDE SEQUENCE [LARGE SCALE GENOMIC DNA]</scope>
    <source>
        <strain evidence="1">B51_G17</strain>
    </source>
</reference>
<sequence length="132" mass="15274">RINLAELNKKARDYYAKMKTAEFDLKEAYANLAGFLSLLPQERGIVRLEGENLRKWAKLQKKFHSAEIKFYSFELKFLKELSEHVANKLSALHPEEIMQLANLLSVFAAIIKDVTEKLKIAREGYDSVKKMV</sequence>
<comment type="caution">
    <text evidence="1">The sequence shown here is derived from an EMBL/GenBank/DDBJ whole genome shotgun (WGS) entry which is preliminary data.</text>
</comment>